<comment type="function">
    <text evidence="1">Catalyzes the breakage of the C-P bond in alpha-D-ribose 1-methylphosphonate 5-phosphate (PRPn) forming alpha-D-ribose.</text>
</comment>
<dbReference type="SFLD" id="SFLDG01115">
    <property type="entry name" value="Phosphonate_metabolism_(PhnJ)"/>
    <property type="match status" value="1"/>
</dbReference>
<keyword evidence="1" id="KW-0949">S-adenosyl-L-methionine</keyword>
<dbReference type="RefSeq" id="WP_307281398.1">
    <property type="nucleotide sequence ID" value="NZ_JAUSVX010000015.1"/>
</dbReference>
<protein>
    <recommendedName>
        <fullName evidence="1">Alpha-D-ribose 1-methylphosphonate 5-phosphate C-P lyase</fullName>
        <shortName evidence="1">PRPn C-P lyase</shortName>
        <ecNumber evidence="1">4.7.1.1</ecNumber>
    </recommendedName>
</protein>
<sequence length="292" mass="31840">MTTRASDGILGDRGPAGTPSFVHENEKRAVRRTILKAIAIPGHFIPHEGGDLPLPSGWGTGGIRLTASIAGSRDVLKVIDQGTDEATNASSIRRFFQSSAGLRVTKKASEATLIQSRHRIPETPLHNGQVLILQVPLPDPLRTLVRSELERRRLHGNREYGLMFLKLYEDVTRYGTENTAFAHPVRVNGHYVVSPSPIPRFDNPKLNRSAGLILFGAGTDGKIYAIPPYTDVASLAFDDRPFHRGVTGRTCLRCGATDSYLDEVFAADGTAYACSDTDYCEQRRDAAAAKAT</sequence>
<evidence type="ECO:0000313" key="3">
    <source>
        <dbReference type="EMBL" id="MDQ0473307.1"/>
    </source>
</evidence>
<feature type="region of interest" description="Disordered" evidence="2">
    <location>
        <begin position="1"/>
        <end position="21"/>
    </location>
</feature>
<evidence type="ECO:0000256" key="1">
    <source>
        <dbReference type="PIRNR" id="PIRNR011468"/>
    </source>
</evidence>
<dbReference type="Pfam" id="PF06007">
    <property type="entry name" value="PhnJ"/>
    <property type="match status" value="1"/>
</dbReference>
<dbReference type="SFLD" id="SFLDF00379">
    <property type="entry name" value="Phosphonate_metabolism_(PhnJ)"/>
    <property type="match status" value="1"/>
</dbReference>
<dbReference type="GO" id="GO:0098848">
    <property type="term" value="F:alpha-D-ribose 1-methylphosphonate 5-phosphate C-P-lyase activity"/>
    <property type="evidence" value="ECO:0007669"/>
    <property type="project" value="UniProtKB-EC"/>
</dbReference>
<reference evidence="3 4" key="1">
    <citation type="submission" date="2023-07" db="EMBL/GenBank/DDBJ databases">
        <title>Genomic Encyclopedia of Type Strains, Phase IV (KMG-IV): sequencing the most valuable type-strain genomes for metagenomic binning, comparative biology and taxonomic classification.</title>
        <authorList>
            <person name="Goeker M."/>
        </authorList>
    </citation>
    <scope>NUCLEOTIDE SEQUENCE [LARGE SCALE GENOMIC DNA]</scope>
    <source>
        <strain evidence="3 4">DSM 19619</strain>
    </source>
</reference>
<dbReference type="EMBL" id="JAUSVX010000015">
    <property type="protein sequence ID" value="MDQ0473307.1"/>
    <property type="molecule type" value="Genomic_DNA"/>
</dbReference>
<dbReference type="PIRSF" id="PIRSF011468">
    <property type="entry name" value="PhnJ"/>
    <property type="match status" value="1"/>
</dbReference>
<evidence type="ECO:0000256" key="2">
    <source>
        <dbReference type="SAM" id="MobiDB-lite"/>
    </source>
</evidence>
<keyword evidence="4" id="KW-1185">Reference proteome</keyword>
<keyword evidence="1" id="KW-0004">4Fe-4S</keyword>
<evidence type="ECO:0000313" key="4">
    <source>
        <dbReference type="Proteomes" id="UP001242480"/>
    </source>
</evidence>
<accession>A0ABU0JG84</accession>
<keyword evidence="1" id="KW-0408">Iron</keyword>
<keyword evidence="1" id="KW-0411">Iron-sulfur</keyword>
<keyword evidence="1" id="KW-0479">Metal-binding</keyword>
<dbReference type="InterPro" id="IPR010306">
    <property type="entry name" value="PhnJ"/>
</dbReference>
<dbReference type="Proteomes" id="UP001242480">
    <property type="component" value="Unassembled WGS sequence"/>
</dbReference>
<gene>
    <name evidence="3" type="ORF">QO011_006341</name>
</gene>
<comment type="similarity">
    <text evidence="1">Belongs to the PhnJ family.</text>
</comment>
<comment type="caution">
    <text evidence="3">The sequence shown here is derived from an EMBL/GenBank/DDBJ whole genome shotgun (WGS) entry which is preliminary data.</text>
</comment>
<dbReference type="SFLD" id="SFLDS00033">
    <property type="entry name" value="Radical_SAM_Phosphonate_Metabo"/>
    <property type="match status" value="1"/>
</dbReference>
<dbReference type="EC" id="4.7.1.1" evidence="1"/>
<keyword evidence="1 3" id="KW-0456">Lyase</keyword>
<proteinExistence type="inferred from homology"/>
<organism evidence="3 4">
    <name type="scientific">Labrys wisconsinensis</name>
    <dbReference type="NCBI Taxonomy" id="425677"/>
    <lineage>
        <taxon>Bacteria</taxon>
        <taxon>Pseudomonadati</taxon>
        <taxon>Pseudomonadota</taxon>
        <taxon>Alphaproteobacteria</taxon>
        <taxon>Hyphomicrobiales</taxon>
        <taxon>Xanthobacteraceae</taxon>
        <taxon>Labrys</taxon>
    </lineage>
</organism>
<name>A0ABU0JG84_9HYPH</name>
<comment type="catalytic activity">
    <reaction evidence="1">
        <text>alpha-D-ribose 1-methylphosphonate 5-phosphate + AH2 + S-adenosyl-L-methionine = alpha-D-ribose 1,2-cyclic phosphate 5-phosphate + methane + 5'-deoxyadenosine + L-methionine + A + H(+)</text>
        <dbReference type="Rhea" id="RHEA:34707"/>
        <dbReference type="ChEBI" id="CHEBI:13193"/>
        <dbReference type="ChEBI" id="CHEBI:15378"/>
        <dbReference type="ChEBI" id="CHEBI:16183"/>
        <dbReference type="ChEBI" id="CHEBI:17319"/>
        <dbReference type="ChEBI" id="CHEBI:17499"/>
        <dbReference type="ChEBI" id="CHEBI:57844"/>
        <dbReference type="ChEBI" id="CHEBI:59789"/>
        <dbReference type="ChEBI" id="CHEBI:68686"/>
        <dbReference type="ChEBI" id="CHEBI:68687"/>
        <dbReference type="EC" id="4.7.1.1"/>
    </reaction>
</comment>